<name>Q3BY41_XANE5</name>
<dbReference type="KEGG" id="xcv:XCV0591"/>
<feature type="region of interest" description="Disordered" evidence="1">
    <location>
        <begin position="1"/>
        <end position="40"/>
    </location>
</feature>
<proteinExistence type="predicted"/>
<dbReference type="HOGENOM" id="CLU_1447111_0_0_6"/>
<evidence type="ECO:0000313" key="3">
    <source>
        <dbReference type="Proteomes" id="UP000007069"/>
    </source>
</evidence>
<gene>
    <name evidence="2" type="ordered locus">XCV0591</name>
</gene>
<reference evidence="2 3" key="1">
    <citation type="journal article" date="2005" name="J. Bacteriol.">
        <title>Insights into genome plasticity and pathogenicity of the plant pathogenic Bacterium Xanthomonas campestris pv. vesicatoria revealed by the complete genome sequence.</title>
        <authorList>
            <person name="Thieme F."/>
            <person name="Koebnik R."/>
            <person name="Bekel T."/>
            <person name="Berger C."/>
            <person name="Boch J."/>
            <person name="Buettner D."/>
            <person name="Caldana C."/>
            <person name="Gaigalat L."/>
            <person name="Goesmann A."/>
            <person name="Kay S."/>
            <person name="Kirchner O."/>
            <person name="Lanz C."/>
            <person name="Linke B."/>
            <person name="McHardy A.C."/>
            <person name="Meyer F."/>
            <person name="Mittenhuber G."/>
            <person name="Nies D.H."/>
            <person name="Niesbach-Kloesgen U."/>
            <person name="Patschkowski T."/>
            <person name="Rueckert C."/>
            <person name="Rupp O."/>
            <person name="Schneicker S."/>
            <person name="Schuster S.C."/>
            <person name="Vorhoelter F.J."/>
            <person name="Weber E."/>
            <person name="Puehler A."/>
            <person name="Bonas U."/>
            <person name="Bartels D."/>
            <person name="Kaiser O."/>
        </authorList>
    </citation>
    <scope>NUCLEOTIDE SEQUENCE [LARGE SCALE GENOMIC DNA]</scope>
    <source>
        <strain evidence="2 3">85-10</strain>
    </source>
</reference>
<evidence type="ECO:0000313" key="2">
    <source>
        <dbReference type="EMBL" id="CAJ22222.1"/>
    </source>
</evidence>
<dbReference type="EMBL" id="AM039952">
    <property type="protein sequence ID" value="CAJ22222.1"/>
    <property type="molecule type" value="Genomic_DNA"/>
</dbReference>
<accession>Q3BY41</accession>
<protein>
    <submittedName>
        <fullName evidence="2">Uncharacterized protein</fullName>
    </submittedName>
</protein>
<evidence type="ECO:0000256" key="1">
    <source>
        <dbReference type="SAM" id="MobiDB-lite"/>
    </source>
</evidence>
<dbReference type="AlphaFoldDB" id="Q3BY41"/>
<organism evidence="3">
    <name type="scientific">Xanthomonas euvesicatoria pv. vesicatoria (strain 85-10)</name>
    <name type="common">Xanthomonas campestris pv. vesicatoria</name>
    <dbReference type="NCBI Taxonomy" id="316273"/>
    <lineage>
        <taxon>Bacteria</taxon>
        <taxon>Pseudomonadati</taxon>
        <taxon>Pseudomonadota</taxon>
        <taxon>Gammaproteobacteria</taxon>
        <taxon>Lysobacterales</taxon>
        <taxon>Lysobacteraceae</taxon>
        <taxon>Xanthomonas</taxon>
    </lineage>
</organism>
<sequence length="187" mass="20688">MIVRCASSRKMGCRNRRSGNSRSPGHDQRDTTMTNSPDDRRHRLLKATATFALLAASPLAICSGQPEYPTPQQQVASESRLLEIRVRGDLSGRDVALQLAPGELSPGFKLPDRRTYRVKASMIRTDPRFGPIYALVLADVSGNPLNQMNIASNTTATFGKQRVQVYLLSLEQAKRVQRASQAQGHDR</sequence>
<dbReference type="Proteomes" id="UP000007069">
    <property type="component" value="Chromosome"/>
</dbReference>